<reference evidence="1" key="1">
    <citation type="journal article" date="2014" name="Front. Microbiol.">
        <title>High frequency of phylogenetically diverse reductive dehalogenase-homologous genes in deep subseafloor sedimentary metagenomes.</title>
        <authorList>
            <person name="Kawai M."/>
            <person name="Futagami T."/>
            <person name="Toyoda A."/>
            <person name="Takaki Y."/>
            <person name="Nishi S."/>
            <person name="Hori S."/>
            <person name="Arai W."/>
            <person name="Tsubouchi T."/>
            <person name="Morono Y."/>
            <person name="Uchiyama I."/>
            <person name="Ito T."/>
            <person name="Fujiyama A."/>
            <person name="Inagaki F."/>
            <person name="Takami H."/>
        </authorList>
    </citation>
    <scope>NUCLEOTIDE SEQUENCE</scope>
    <source>
        <strain evidence="1">Expedition CK06-06</strain>
    </source>
</reference>
<proteinExistence type="predicted"/>
<dbReference type="EMBL" id="BARS01004714">
    <property type="protein sequence ID" value="GAF82474.1"/>
    <property type="molecule type" value="Genomic_DNA"/>
</dbReference>
<accession>X0SN64</accession>
<sequence length="63" mass="7565">MKKISKSLMLRLEREVQKEFPKCYGLQQVHLARLIIQEKTKDLKGKELIEYYKKLAKKVNTEE</sequence>
<gene>
    <name evidence="1" type="ORF">S01H1_09226</name>
</gene>
<protein>
    <submittedName>
        <fullName evidence="1">Uncharacterized protein</fullName>
    </submittedName>
</protein>
<evidence type="ECO:0000313" key="1">
    <source>
        <dbReference type="EMBL" id="GAF82474.1"/>
    </source>
</evidence>
<comment type="caution">
    <text evidence="1">The sequence shown here is derived from an EMBL/GenBank/DDBJ whole genome shotgun (WGS) entry which is preliminary data.</text>
</comment>
<name>X0SN64_9ZZZZ</name>
<organism evidence="1">
    <name type="scientific">marine sediment metagenome</name>
    <dbReference type="NCBI Taxonomy" id="412755"/>
    <lineage>
        <taxon>unclassified sequences</taxon>
        <taxon>metagenomes</taxon>
        <taxon>ecological metagenomes</taxon>
    </lineage>
</organism>
<dbReference type="AlphaFoldDB" id="X0SN64"/>